<proteinExistence type="predicted"/>
<evidence type="ECO:0000256" key="1">
    <source>
        <dbReference type="SAM" id="MobiDB-lite"/>
    </source>
</evidence>
<gene>
    <name evidence="2" type="ORF">A6R68_02235</name>
</gene>
<protein>
    <recommendedName>
        <fullName evidence="4">Homeobox domain-containing protein</fullName>
    </recommendedName>
</protein>
<feature type="compositionally biased region" description="Basic and acidic residues" evidence="1">
    <location>
        <begin position="108"/>
        <end position="128"/>
    </location>
</feature>
<dbReference type="GO" id="GO:0003677">
    <property type="term" value="F:DNA binding"/>
    <property type="evidence" value="ECO:0007669"/>
    <property type="project" value="InterPro"/>
</dbReference>
<feature type="region of interest" description="Disordered" evidence="1">
    <location>
        <begin position="105"/>
        <end position="128"/>
    </location>
</feature>
<accession>A0A1A6GTG9</accession>
<dbReference type="InterPro" id="IPR001356">
    <property type="entry name" value="HD"/>
</dbReference>
<name>A0A1A6GTG9_NEOLE</name>
<dbReference type="CDD" id="cd00086">
    <property type="entry name" value="homeodomain"/>
    <property type="match status" value="1"/>
</dbReference>
<dbReference type="OrthoDB" id="6159439at2759"/>
<dbReference type="Proteomes" id="UP000092124">
    <property type="component" value="Unassembled WGS sequence"/>
</dbReference>
<keyword evidence="3" id="KW-1185">Reference proteome</keyword>
<evidence type="ECO:0008006" key="4">
    <source>
        <dbReference type="Google" id="ProtNLM"/>
    </source>
</evidence>
<organism evidence="2 3">
    <name type="scientific">Neotoma lepida</name>
    <name type="common">Desert woodrat</name>
    <dbReference type="NCBI Taxonomy" id="56216"/>
    <lineage>
        <taxon>Eukaryota</taxon>
        <taxon>Metazoa</taxon>
        <taxon>Chordata</taxon>
        <taxon>Craniata</taxon>
        <taxon>Vertebrata</taxon>
        <taxon>Euteleostomi</taxon>
        <taxon>Mammalia</taxon>
        <taxon>Eutheria</taxon>
        <taxon>Euarchontoglires</taxon>
        <taxon>Glires</taxon>
        <taxon>Rodentia</taxon>
        <taxon>Myomorpha</taxon>
        <taxon>Muroidea</taxon>
        <taxon>Cricetidae</taxon>
        <taxon>Neotominae</taxon>
        <taxon>Neotoma</taxon>
    </lineage>
</organism>
<evidence type="ECO:0000313" key="2">
    <source>
        <dbReference type="EMBL" id="OBS69224.1"/>
    </source>
</evidence>
<evidence type="ECO:0000313" key="3">
    <source>
        <dbReference type="Proteomes" id="UP000092124"/>
    </source>
</evidence>
<feature type="non-terminal residue" evidence="2">
    <location>
        <position position="172"/>
    </location>
</feature>
<reference evidence="2 3" key="1">
    <citation type="submission" date="2016-06" db="EMBL/GenBank/DDBJ databases">
        <title>The Draft Genome Sequence and Annotation of the Desert Woodrat Neotoma lepida.</title>
        <authorList>
            <person name="Campbell M."/>
            <person name="Oakeson K.F."/>
            <person name="Yandell M."/>
            <person name="Halpert J.R."/>
            <person name="Dearing D."/>
        </authorList>
    </citation>
    <scope>NUCLEOTIDE SEQUENCE [LARGE SCALE GENOMIC DNA]</scope>
    <source>
        <strain evidence="2">417</strain>
        <tissue evidence="2">Liver</tissue>
    </source>
</reference>
<dbReference type="EMBL" id="LZPO01074417">
    <property type="protein sequence ID" value="OBS69224.1"/>
    <property type="molecule type" value="Genomic_DNA"/>
</dbReference>
<comment type="caution">
    <text evidence="2">The sequence shown here is derived from an EMBL/GenBank/DDBJ whole genome shotgun (WGS) entry which is preliminary data.</text>
</comment>
<dbReference type="AlphaFoldDB" id="A0A1A6GTG9"/>
<sequence>MGVIGTKHSYVIECLARHVSENSKRLTAEFGGVKPLCTPCSRTFCRTPAMAYEKYYFEHDYYGVGFYEEVVTSELEQGKAAAANASHSEEITGILGKLSHLNAGTDHNYNREEKNSTRGKSRERVRGKREPVFRKPTRCCRKYCQRQYKFTPEQVLELDRVFKETHYPDASK</sequence>